<dbReference type="RefSeq" id="WP_092526663.1">
    <property type="nucleotide sequence ID" value="NZ_FNKO01000002.1"/>
</dbReference>
<sequence length="360" mass="37957">MTATSERKIHTAEGPSNQWAERSAFGNTRSISWWAACLLPLVLTSVCIVIDLLVQSKPGFVFVAGYIVSSLLAVALVRRGSLFGPMVQPPLVIAVTIPTLVLVTGTGFDSGDSGRNVMLSVVTPLINSFPAMATATVLVLLAGLLRIHVLERSNKDGTASRTSKSQSARSESAGAPKTRGRRSPRPDEDQRDEVDAERTTRKTGGPSQRRERGKQGEPTEKRSGSANKQSSRSGREPAGDASREGAGDQRRSARPGRGARQGQRPAEGERNRSGASGEGGRRGERPQQQPGAGKNAPPPNPARGGEGKPPPGREKRSAPPGRAAPGQPSRDGGGGAAKPPQRGGRAEPPGRPRRPRRDEG</sequence>
<dbReference type="Proteomes" id="UP000199301">
    <property type="component" value="Unassembled WGS sequence"/>
</dbReference>
<protein>
    <recommendedName>
        <fullName evidence="3">DUF6542 domain-containing protein</fullName>
    </recommendedName>
</protein>
<evidence type="ECO:0000256" key="2">
    <source>
        <dbReference type="SAM" id="Phobius"/>
    </source>
</evidence>
<reference evidence="5" key="1">
    <citation type="submission" date="2016-10" db="EMBL/GenBank/DDBJ databases">
        <authorList>
            <person name="Varghese N."/>
            <person name="Submissions S."/>
        </authorList>
    </citation>
    <scope>NUCLEOTIDE SEQUENCE [LARGE SCALE GENOMIC DNA]</scope>
    <source>
        <strain evidence="5">DSM 45459</strain>
    </source>
</reference>
<dbReference type="AlphaFoldDB" id="A0A1H1GYY4"/>
<dbReference type="EMBL" id="FNKO01000002">
    <property type="protein sequence ID" value="SDR18036.1"/>
    <property type="molecule type" value="Genomic_DNA"/>
</dbReference>
<keyword evidence="2" id="KW-0812">Transmembrane</keyword>
<feature type="transmembrane region" description="Helical" evidence="2">
    <location>
        <begin position="128"/>
        <end position="145"/>
    </location>
</feature>
<feature type="domain" description="DUF6542" evidence="3">
    <location>
        <begin position="31"/>
        <end position="151"/>
    </location>
</feature>
<feature type="region of interest" description="Disordered" evidence="1">
    <location>
        <begin position="154"/>
        <end position="360"/>
    </location>
</feature>
<dbReference type="STRING" id="995062.SAMN04489718_3966"/>
<feature type="transmembrane region" description="Helical" evidence="2">
    <location>
        <begin position="89"/>
        <end position="108"/>
    </location>
</feature>
<feature type="compositionally biased region" description="Low complexity" evidence="1">
    <location>
        <begin position="286"/>
        <end position="295"/>
    </location>
</feature>
<gene>
    <name evidence="4" type="ORF">SAMN04489718_3966</name>
</gene>
<feature type="compositionally biased region" description="Polar residues" evidence="1">
    <location>
        <begin position="156"/>
        <end position="170"/>
    </location>
</feature>
<feature type="compositionally biased region" description="Basic and acidic residues" evidence="1">
    <location>
        <begin position="233"/>
        <end position="251"/>
    </location>
</feature>
<proteinExistence type="predicted"/>
<evidence type="ECO:0000313" key="5">
    <source>
        <dbReference type="Proteomes" id="UP000199301"/>
    </source>
</evidence>
<feature type="transmembrane region" description="Helical" evidence="2">
    <location>
        <begin position="31"/>
        <end position="54"/>
    </location>
</feature>
<feature type="compositionally biased region" description="Basic and acidic residues" evidence="1">
    <location>
        <begin position="344"/>
        <end position="360"/>
    </location>
</feature>
<name>A0A1H1GYY4_9ACTN</name>
<feature type="compositionally biased region" description="Basic and acidic residues" evidence="1">
    <location>
        <begin position="208"/>
        <end position="223"/>
    </location>
</feature>
<dbReference type="OrthoDB" id="5192877at2"/>
<feature type="transmembrane region" description="Helical" evidence="2">
    <location>
        <begin position="60"/>
        <end position="77"/>
    </location>
</feature>
<dbReference type="InterPro" id="IPR046672">
    <property type="entry name" value="DUF6542"/>
</dbReference>
<evidence type="ECO:0000259" key="3">
    <source>
        <dbReference type="Pfam" id="PF20177"/>
    </source>
</evidence>
<feature type="compositionally biased region" description="Low complexity" evidence="1">
    <location>
        <begin position="255"/>
        <end position="265"/>
    </location>
</feature>
<keyword evidence="2" id="KW-1133">Transmembrane helix</keyword>
<keyword evidence="2" id="KW-0472">Membrane</keyword>
<evidence type="ECO:0000256" key="1">
    <source>
        <dbReference type="SAM" id="MobiDB-lite"/>
    </source>
</evidence>
<accession>A0A1H1GYY4</accession>
<dbReference type="Pfam" id="PF20177">
    <property type="entry name" value="DUF6542"/>
    <property type="match status" value="1"/>
</dbReference>
<evidence type="ECO:0000313" key="4">
    <source>
        <dbReference type="EMBL" id="SDR18036.1"/>
    </source>
</evidence>
<organism evidence="4 5">
    <name type="scientific">Actinopolyspora saharensis</name>
    <dbReference type="NCBI Taxonomy" id="995062"/>
    <lineage>
        <taxon>Bacteria</taxon>
        <taxon>Bacillati</taxon>
        <taxon>Actinomycetota</taxon>
        <taxon>Actinomycetes</taxon>
        <taxon>Actinopolysporales</taxon>
        <taxon>Actinopolysporaceae</taxon>
        <taxon>Actinopolyspora</taxon>
    </lineage>
</organism>
<keyword evidence="5" id="KW-1185">Reference proteome</keyword>